<dbReference type="OrthoDB" id="6221744at2759"/>
<dbReference type="EMBL" id="KV014884">
    <property type="protein sequence ID" value="KZV21474.1"/>
    <property type="molecule type" value="Genomic_DNA"/>
</dbReference>
<feature type="non-terminal residue" evidence="1">
    <location>
        <position position="1"/>
    </location>
</feature>
<organism evidence="1 2">
    <name type="scientific">Dorcoceras hygrometricum</name>
    <dbReference type="NCBI Taxonomy" id="472368"/>
    <lineage>
        <taxon>Eukaryota</taxon>
        <taxon>Viridiplantae</taxon>
        <taxon>Streptophyta</taxon>
        <taxon>Embryophyta</taxon>
        <taxon>Tracheophyta</taxon>
        <taxon>Spermatophyta</taxon>
        <taxon>Magnoliopsida</taxon>
        <taxon>eudicotyledons</taxon>
        <taxon>Gunneridae</taxon>
        <taxon>Pentapetalae</taxon>
        <taxon>asterids</taxon>
        <taxon>lamiids</taxon>
        <taxon>Lamiales</taxon>
        <taxon>Gesneriaceae</taxon>
        <taxon>Didymocarpoideae</taxon>
        <taxon>Trichosporeae</taxon>
        <taxon>Loxocarpinae</taxon>
        <taxon>Dorcoceras</taxon>
    </lineage>
</organism>
<dbReference type="Pfam" id="PF10163">
    <property type="entry name" value="EnY2"/>
    <property type="match status" value="1"/>
</dbReference>
<protein>
    <recommendedName>
        <fullName evidence="3">Transcription and mRNA export factor ENY2</fullName>
    </recommendedName>
</protein>
<sequence>RASVKRPPTPDAEIEPDHEPSLQEIVKLKLIESGEKERLKDLLRERLVECGWKDEMKALCRSEAVASLPMDVIGPFYHPSYSSNPFPFNHSKLFVPYPFSVHELSAFVSILFAAVLLLHGHGSGRGVQTSRVARKQLDSSSVKARLELGLIELGQSSTRARFDRARVEFE</sequence>
<dbReference type="GO" id="GO:0005643">
    <property type="term" value="C:nuclear pore"/>
    <property type="evidence" value="ECO:0007669"/>
    <property type="project" value="InterPro"/>
</dbReference>
<accession>A0A2Z7AIC6</accession>
<dbReference type="GO" id="GO:0006406">
    <property type="term" value="P:mRNA export from nucleus"/>
    <property type="evidence" value="ECO:0007669"/>
    <property type="project" value="InterPro"/>
</dbReference>
<evidence type="ECO:0008006" key="3">
    <source>
        <dbReference type="Google" id="ProtNLM"/>
    </source>
</evidence>
<name>A0A2Z7AIC6_9LAMI</name>
<evidence type="ECO:0000313" key="1">
    <source>
        <dbReference type="EMBL" id="KZV21474.1"/>
    </source>
</evidence>
<dbReference type="GO" id="GO:0000124">
    <property type="term" value="C:SAGA complex"/>
    <property type="evidence" value="ECO:0007669"/>
    <property type="project" value="InterPro"/>
</dbReference>
<dbReference type="InterPro" id="IPR018783">
    <property type="entry name" value="TF_ENY2"/>
</dbReference>
<dbReference type="Proteomes" id="UP000250235">
    <property type="component" value="Unassembled WGS sequence"/>
</dbReference>
<keyword evidence="2" id="KW-1185">Reference proteome</keyword>
<dbReference type="Gene3D" id="1.10.246.140">
    <property type="match status" value="1"/>
</dbReference>
<dbReference type="GO" id="GO:0003713">
    <property type="term" value="F:transcription coactivator activity"/>
    <property type="evidence" value="ECO:0007669"/>
    <property type="project" value="InterPro"/>
</dbReference>
<dbReference type="InterPro" id="IPR038212">
    <property type="entry name" value="TF_EnY2_sf"/>
</dbReference>
<reference evidence="1 2" key="1">
    <citation type="journal article" date="2015" name="Proc. Natl. Acad. Sci. U.S.A.">
        <title>The resurrection genome of Boea hygrometrica: A blueprint for survival of dehydration.</title>
        <authorList>
            <person name="Xiao L."/>
            <person name="Yang G."/>
            <person name="Zhang L."/>
            <person name="Yang X."/>
            <person name="Zhao S."/>
            <person name="Ji Z."/>
            <person name="Zhou Q."/>
            <person name="Hu M."/>
            <person name="Wang Y."/>
            <person name="Chen M."/>
            <person name="Xu Y."/>
            <person name="Jin H."/>
            <person name="Xiao X."/>
            <person name="Hu G."/>
            <person name="Bao F."/>
            <person name="Hu Y."/>
            <person name="Wan P."/>
            <person name="Li L."/>
            <person name="Deng X."/>
            <person name="Kuang T."/>
            <person name="Xiang C."/>
            <person name="Zhu J.K."/>
            <person name="Oliver M.J."/>
            <person name="He Y."/>
        </authorList>
    </citation>
    <scope>NUCLEOTIDE SEQUENCE [LARGE SCALE GENOMIC DNA]</scope>
    <source>
        <strain evidence="2">cv. XS01</strain>
    </source>
</reference>
<dbReference type="AlphaFoldDB" id="A0A2Z7AIC6"/>
<proteinExistence type="predicted"/>
<gene>
    <name evidence="1" type="ORF">F511_08239</name>
</gene>
<evidence type="ECO:0000313" key="2">
    <source>
        <dbReference type="Proteomes" id="UP000250235"/>
    </source>
</evidence>
<dbReference type="PANTHER" id="PTHR12514">
    <property type="entry name" value="ENHANCER OF YELLOW 2 TRANSCRIPTION FACTOR"/>
    <property type="match status" value="1"/>
</dbReference>